<comment type="subcellular location">
    <subcellularLocation>
        <location evidence="1">Secreted</location>
    </subcellularLocation>
</comment>
<comment type="similarity">
    <text evidence="2">Belongs to the PBP/GOBP family.</text>
</comment>
<evidence type="ECO:0000256" key="4">
    <source>
        <dbReference type="ARBA" id="ARBA00022729"/>
    </source>
</evidence>
<dbReference type="Gene3D" id="1.10.238.20">
    <property type="entry name" value="Pheromone/general odorant binding protein domain"/>
    <property type="match status" value="2"/>
</dbReference>
<dbReference type="SUPFAM" id="SSF47565">
    <property type="entry name" value="Insect pheromone/odorant-binding proteins"/>
    <property type="match status" value="2"/>
</dbReference>
<gene>
    <name evidence="6" type="ORF">PPYR_07514</name>
</gene>
<dbReference type="InterPro" id="IPR006170">
    <property type="entry name" value="PBP/GOBP"/>
</dbReference>
<evidence type="ECO:0000313" key="7">
    <source>
        <dbReference type="Proteomes" id="UP000327044"/>
    </source>
</evidence>
<dbReference type="GO" id="GO:0005615">
    <property type="term" value="C:extracellular space"/>
    <property type="evidence" value="ECO:0007669"/>
    <property type="project" value="TreeGrafter"/>
</dbReference>
<evidence type="ECO:0000256" key="5">
    <source>
        <dbReference type="SAM" id="SignalP"/>
    </source>
</evidence>
<dbReference type="GO" id="GO:0005549">
    <property type="term" value="F:odorant binding"/>
    <property type="evidence" value="ECO:0007669"/>
    <property type="project" value="InterPro"/>
</dbReference>
<dbReference type="PANTHER" id="PTHR11857">
    <property type="entry name" value="ODORANT BINDING PROTEIN-RELATED"/>
    <property type="match status" value="1"/>
</dbReference>
<sequence>MKLIVVFACALLFAQGDKTDDLEEWKEEIKQTVEQCRAEIGATEDDVASLKGPNPTPTEKGKCFAACMMTKRGYLDESGKFNKDKIRTEMAKLKPLDEGRFEEHLKIVETCFDTVEEGKDKCDTAARLSHCIFKVQNPPSEMKLLVLLSLFLVAVYGISPELETLMKTELKRMGTECMAELSVSEDDIEPLLKHSPPKTYEAKCFLACINKKSGVQDSSGKVKSADDFLEKIKLMDEDYYTKAKHIVDVCIVDDHNQDDECETANSLYTCVLEEKSKLGLPMISLD</sequence>
<comment type="caution">
    <text evidence="6">The sequence shown here is derived from an EMBL/GenBank/DDBJ whole genome shotgun (WGS) entry which is preliminary data.</text>
</comment>
<dbReference type="InterPro" id="IPR036728">
    <property type="entry name" value="PBP_GOBP_sf"/>
</dbReference>
<reference evidence="6 7" key="1">
    <citation type="journal article" date="2018" name="Elife">
        <title>Firefly genomes illuminate parallel origins of bioluminescence in beetles.</title>
        <authorList>
            <person name="Fallon T.R."/>
            <person name="Lower S.E."/>
            <person name="Chang C.H."/>
            <person name="Bessho-Uehara M."/>
            <person name="Martin G.J."/>
            <person name="Bewick A.J."/>
            <person name="Behringer M."/>
            <person name="Debat H.J."/>
            <person name="Wong I."/>
            <person name="Day J.C."/>
            <person name="Suvorov A."/>
            <person name="Silva C.J."/>
            <person name="Stanger-Hall K.F."/>
            <person name="Hall D.W."/>
            <person name="Schmitz R.J."/>
            <person name="Nelson D.R."/>
            <person name="Lewis S.M."/>
            <person name="Shigenobu S."/>
            <person name="Bybee S.M."/>
            <person name="Larracuente A.M."/>
            <person name="Oba Y."/>
            <person name="Weng J.K."/>
        </authorList>
    </citation>
    <scope>NUCLEOTIDE SEQUENCE [LARGE SCALE GENOMIC DNA]</scope>
    <source>
        <strain evidence="6">1611_PpyrPB1</strain>
        <tissue evidence="6">Whole body</tissue>
    </source>
</reference>
<evidence type="ECO:0000256" key="2">
    <source>
        <dbReference type="ARBA" id="ARBA00008098"/>
    </source>
</evidence>
<dbReference type="Proteomes" id="UP000327044">
    <property type="component" value="Unassembled WGS sequence"/>
</dbReference>
<keyword evidence="3" id="KW-0964">Secreted</keyword>
<evidence type="ECO:0000256" key="1">
    <source>
        <dbReference type="ARBA" id="ARBA00004613"/>
    </source>
</evidence>
<keyword evidence="7" id="KW-1185">Reference proteome</keyword>
<evidence type="ECO:0000256" key="3">
    <source>
        <dbReference type="ARBA" id="ARBA00022525"/>
    </source>
</evidence>
<proteinExistence type="inferred from homology"/>
<dbReference type="Pfam" id="PF01395">
    <property type="entry name" value="PBP_GOBP"/>
    <property type="match status" value="2"/>
</dbReference>
<name>A0A5N4AQL9_PHOPY</name>
<feature type="signal peptide" evidence="5">
    <location>
        <begin position="1"/>
        <end position="16"/>
    </location>
</feature>
<dbReference type="InParanoid" id="A0A5N4AQL9"/>
<organism evidence="6 7">
    <name type="scientific">Photinus pyralis</name>
    <name type="common">Common eastern firefly</name>
    <name type="synonym">Lampyris pyralis</name>
    <dbReference type="NCBI Taxonomy" id="7054"/>
    <lineage>
        <taxon>Eukaryota</taxon>
        <taxon>Metazoa</taxon>
        <taxon>Ecdysozoa</taxon>
        <taxon>Arthropoda</taxon>
        <taxon>Hexapoda</taxon>
        <taxon>Insecta</taxon>
        <taxon>Pterygota</taxon>
        <taxon>Neoptera</taxon>
        <taxon>Endopterygota</taxon>
        <taxon>Coleoptera</taxon>
        <taxon>Polyphaga</taxon>
        <taxon>Elateriformia</taxon>
        <taxon>Elateroidea</taxon>
        <taxon>Lampyridae</taxon>
        <taxon>Lampyrinae</taxon>
        <taxon>Photinus</taxon>
    </lineage>
</organism>
<dbReference type="EMBL" id="VVIM01000005">
    <property type="protein sequence ID" value="KAB0799634.1"/>
    <property type="molecule type" value="Genomic_DNA"/>
</dbReference>
<dbReference type="AlphaFoldDB" id="A0A5N4AQL9"/>
<feature type="chain" id="PRO_5024311249" evidence="5">
    <location>
        <begin position="17"/>
        <end position="286"/>
    </location>
</feature>
<dbReference type="SMART" id="SM00708">
    <property type="entry name" value="PhBP"/>
    <property type="match status" value="2"/>
</dbReference>
<protein>
    <submittedName>
        <fullName evidence="6">Uncharacterized protein</fullName>
    </submittedName>
</protein>
<accession>A0A5N4AQL9</accession>
<dbReference type="CDD" id="cd23992">
    <property type="entry name" value="PBP_GOBP"/>
    <property type="match status" value="2"/>
</dbReference>
<dbReference type="PANTHER" id="PTHR11857:SF43">
    <property type="entry name" value="GEO07291P1-RELATED"/>
    <property type="match status" value="1"/>
</dbReference>
<keyword evidence="4 5" id="KW-0732">Signal</keyword>
<dbReference type="GO" id="GO:0007608">
    <property type="term" value="P:sensory perception of smell"/>
    <property type="evidence" value="ECO:0007669"/>
    <property type="project" value="TreeGrafter"/>
</dbReference>
<evidence type="ECO:0000313" key="6">
    <source>
        <dbReference type="EMBL" id="KAB0799634.1"/>
    </source>
</evidence>
<dbReference type="FunCoup" id="A0A5N4AQL9">
    <property type="interactions" value="95"/>
</dbReference>